<feature type="compositionally biased region" description="Polar residues" evidence="1">
    <location>
        <begin position="18"/>
        <end position="30"/>
    </location>
</feature>
<evidence type="ECO:0000313" key="3">
    <source>
        <dbReference type="Proteomes" id="UP001583177"/>
    </source>
</evidence>
<reference evidence="2 3" key="1">
    <citation type="journal article" date="2024" name="IMA Fungus">
        <title>IMA Genome - F19 : A genome assembly and annotation guide to empower mycologists, including annotated draft genome sequences of Ceratocystis pirilliformis, Diaporthe australafricana, Fusarium ophioides, Paecilomyces lecythidis, and Sporothrix stenoceras.</title>
        <authorList>
            <person name="Aylward J."/>
            <person name="Wilson A.M."/>
            <person name="Visagie C.M."/>
            <person name="Spraker J."/>
            <person name="Barnes I."/>
            <person name="Buitendag C."/>
            <person name="Ceriani C."/>
            <person name="Del Mar Angel L."/>
            <person name="du Plessis D."/>
            <person name="Fuchs T."/>
            <person name="Gasser K."/>
            <person name="Kramer D."/>
            <person name="Li W."/>
            <person name="Munsamy K."/>
            <person name="Piso A."/>
            <person name="Price J.L."/>
            <person name="Sonnekus B."/>
            <person name="Thomas C."/>
            <person name="van der Nest A."/>
            <person name="van Dijk A."/>
            <person name="van Heerden A."/>
            <person name="van Vuuren N."/>
            <person name="Yilmaz N."/>
            <person name="Duong T.A."/>
            <person name="van der Merwe N.A."/>
            <person name="Wingfield M.J."/>
            <person name="Wingfield B.D."/>
        </authorList>
    </citation>
    <scope>NUCLEOTIDE SEQUENCE [LARGE SCALE GENOMIC DNA]</scope>
    <source>
        <strain evidence="2 3">CMW 18300</strain>
    </source>
</reference>
<feature type="region of interest" description="Disordered" evidence="1">
    <location>
        <begin position="1"/>
        <end position="101"/>
    </location>
</feature>
<accession>A0ABR3X639</accession>
<dbReference type="Proteomes" id="UP001583177">
    <property type="component" value="Unassembled WGS sequence"/>
</dbReference>
<feature type="region of interest" description="Disordered" evidence="1">
    <location>
        <begin position="124"/>
        <end position="156"/>
    </location>
</feature>
<evidence type="ECO:0000313" key="2">
    <source>
        <dbReference type="EMBL" id="KAL1871397.1"/>
    </source>
</evidence>
<dbReference type="EMBL" id="JAWRVE010000033">
    <property type="protein sequence ID" value="KAL1871397.1"/>
    <property type="molecule type" value="Genomic_DNA"/>
</dbReference>
<proteinExistence type="predicted"/>
<gene>
    <name evidence="2" type="ORF">Daus18300_004764</name>
</gene>
<protein>
    <submittedName>
        <fullName evidence="2">Uncharacterized protein</fullName>
    </submittedName>
</protein>
<name>A0ABR3X639_9PEZI</name>
<evidence type="ECO:0000256" key="1">
    <source>
        <dbReference type="SAM" id="MobiDB-lite"/>
    </source>
</evidence>
<keyword evidence="3" id="KW-1185">Reference proteome</keyword>
<sequence>MLTINNSPESKENEMGNYVSTAEATQSSIPGTLDTARASRSRRSSVASGTSSVDSSSSVEQAIRSSAAATSSSPSSSPSQGCADPACEVDPLSRTFPKPTEDVNLDEMLARKPLKWTLGHYVKEAPSREPSKPVEDKDRLAQDMEAKKKEMPAAKEEILRLSAGK</sequence>
<feature type="compositionally biased region" description="Low complexity" evidence="1">
    <location>
        <begin position="44"/>
        <end position="79"/>
    </location>
</feature>
<organism evidence="2 3">
    <name type="scientific">Diaporthe australafricana</name>
    <dbReference type="NCBI Taxonomy" id="127596"/>
    <lineage>
        <taxon>Eukaryota</taxon>
        <taxon>Fungi</taxon>
        <taxon>Dikarya</taxon>
        <taxon>Ascomycota</taxon>
        <taxon>Pezizomycotina</taxon>
        <taxon>Sordariomycetes</taxon>
        <taxon>Sordariomycetidae</taxon>
        <taxon>Diaporthales</taxon>
        <taxon>Diaporthaceae</taxon>
        <taxon>Diaporthe</taxon>
    </lineage>
</organism>
<comment type="caution">
    <text evidence="2">The sequence shown here is derived from an EMBL/GenBank/DDBJ whole genome shotgun (WGS) entry which is preliminary data.</text>
</comment>